<evidence type="ECO:0000313" key="2">
    <source>
        <dbReference type="Proteomes" id="UP001207468"/>
    </source>
</evidence>
<comment type="caution">
    <text evidence="1">The sequence shown here is derived from an EMBL/GenBank/DDBJ whole genome shotgun (WGS) entry which is preliminary data.</text>
</comment>
<dbReference type="EMBL" id="JAGFNK010000003">
    <property type="protein sequence ID" value="KAI9513096.1"/>
    <property type="molecule type" value="Genomic_DNA"/>
</dbReference>
<evidence type="ECO:0000313" key="1">
    <source>
        <dbReference type="EMBL" id="KAI9513096.1"/>
    </source>
</evidence>
<organism evidence="1 2">
    <name type="scientific">Russula earlei</name>
    <dbReference type="NCBI Taxonomy" id="71964"/>
    <lineage>
        <taxon>Eukaryota</taxon>
        <taxon>Fungi</taxon>
        <taxon>Dikarya</taxon>
        <taxon>Basidiomycota</taxon>
        <taxon>Agaricomycotina</taxon>
        <taxon>Agaricomycetes</taxon>
        <taxon>Russulales</taxon>
        <taxon>Russulaceae</taxon>
        <taxon>Russula</taxon>
    </lineage>
</organism>
<protein>
    <submittedName>
        <fullName evidence="1">Uncharacterized protein</fullName>
    </submittedName>
</protein>
<sequence length="591" mass="66353">MSGENCPSSADDQTLPSIRQEVETAQAPLPGHTRGASDRRSSLNQALETRENDTTEYAPTARQLTPKQRFRSAVRKVIAIHFTYATLRGRRGAEPGVDPRSHSAFAAYGQVHQRCVIDIIDYSSARYSSGRMTNKGFIEFLQNDQASAREPWAKVRWINIGGISWDVISALALKYDLHPLSVEDVLHWGGHALSKADYYPKHLFIRVLCHSLVSTAAMSQSPETASSSHAVGSSSLAFTDPLRSASLNRLDEKLGMGDQYAYENACERDVGPMDDWGTGRATVDPEMGGRAPSPLVYKRRRAVAELTLDELKKGDRVGVHIEPMCIFLCRDGTVISFTTKPNLDLTKPIAARIWHRDTSLRTAADPSLLVESLLDLAVDAALEVVDEYRERLSLLERMILTKSKVSTVRSLHILSGDLILHKRTLGPVRALVYALRNYDIERTAACLNLSTSGDQKVDGYMSHRATVYLADVLEHIEYTMSSLDMYSAMTENLINYAFNLASYETNEVMRRLTLCTILFLPLTGLTGYFGMNFENMWSIHHGHSDIFFWFIAIPLLCIVAPSFMWSDIVGLYHYFKKRSLARKVTKRFKRE</sequence>
<keyword evidence="2" id="KW-1185">Reference proteome</keyword>
<name>A0ACC0UNC2_9AGAM</name>
<accession>A0ACC0UNC2</accession>
<gene>
    <name evidence="1" type="ORF">F5148DRAFT_466834</name>
</gene>
<proteinExistence type="predicted"/>
<dbReference type="Proteomes" id="UP001207468">
    <property type="component" value="Unassembled WGS sequence"/>
</dbReference>
<reference evidence="1" key="1">
    <citation type="submission" date="2021-03" db="EMBL/GenBank/DDBJ databases">
        <title>Evolutionary priming and transition to the ectomycorrhizal habit in an iconic lineage of mushroom-forming fungi: is preadaptation a requirement?</title>
        <authorList>
            <consortium name="DOE Joint Genome Institute"/>
            <person name="Looney B.P."/>
            <person name="Miyauchi S."/>
            <person name="Morin E."/>
            <person name="Drula E."/>
            <person name="Courty P.E."/>
            <person name="Chicoki N."/>
            <person name="Fauchery L."/>
            <person name="Kohler A."/>
            <person name="Kuo A."/>
            <person name="LaButti K."/>
            <person name="Pangilinan J."/>
            <person name="Lipzen A."/>
            <person name="Riley R."/>
            <person name="Andreopoulos W."/>
            <person name="He G."/>
            <person name="Johnson J."/>
            <person name="Barry K.W."/>
            <person name="Grigoriev I.V."/>
            <person name="Nagy L."/>
            <person name="Hibbett D."/>
            <person name="Henrissat B."/>
            <person name="Matheny P.B."/>
            <person name="Labbe J."/>
            <person name="Martin A.F."/>
        </authorList>
    </citation>
    <scope>NUCLEOTIDE SEQUENCE</scope>
    <source>
        <strain evidence="1">BPL698</strain>
    </source>
</reference>